<reference evidence="3" key="1">
    <citation type="submission" date="2015-10" db="EMBL/GenBank/DDBJ databases">
        <title>Niche specialization of a soil ammonia-oxidizing archaeon, Candidatus Nitrosocosmicus oleophilus.</title>
        <authorList>
            <person name="Jung M.-Y."/>
            <person name="Rhee S.-K."/>
        </authorList>
    </citation>
    <scope>NUCLEOTIDE SEQUENCE [LARGE SCALE GENOMIC DNA]</scope>
    <source>
        <strain evidence="3">MY3</strain>
    </source>
</reference>
<feature type="region of interest" description="Disordered" evidence="1">
    <location>
        <begin position="38"/>
        <end position="109"/>
    </location>
</feature>
<proteinExistence type="predicted"/>
<evidence type="ECO:0000256" key="1">
    <source>
        <dbReference type="SAM" id="MobiDB-lite"/>
    </source>
</evidence>
<dbReference type="GeneID" id="60421566"/>
<organism evidence="2 3">
    <name type="scientific">Candidatus Nitrosocosmicus oleophilus</name>
    <dbReference type="NCBI Taxonomy" id="1353260"/>
    <lineage>
        <taxon>Archaea</taxon>
        <taxon>Nitrososphaerota</taxon>
        <taxon>Nitrososphaeria</taxon>
        <taxon>Nitrososphaerales</taxon>
        <taxon>Nitrososphaeraceae</taxon>
        <taxon>Candidatus Nitrosocosmicus</taxon>
    </lineage>
</organism>
<feature type="compositionally biased region" description="Gly residues" evidence="1">
    <location>
        <begin position="53"/>
        <end position="64"/>
    </location>
</feature>
<dbReference type="Proteomes" id="UP000058925">
    <property type="component" value="Chromosome"/>
</dbReference>
<name>A0A654LY37_9ARCH</name>
<dbReference type="KEGG" id="taa:NMY3_01517"/>
<gene>
    <name evidence="2" type="ORF">NMY3_01517</name>
</gene>
<dbReference type="EMBL" id="CP012850">
    <property type="protein sequence ID" value="ALI35720.1"/>
    <property type="molecule type" value="Genomic_DNA"/>
</dbReference>
<feature type="compositionally biased region" description="Gly residues" evidence="1">
    <location>
        <begin position="84"/>
        <end position="93"/>
    </location>
</feature>
<keyword evidence="3" id="KW-1185">Reference proteome</keyword>
<evidence type="ECO:0000313" key="2">
    <source>
        <dbReference type="EMBL" id="ALI35720.1"/>
    </source>
</evidence>
<evidence type="ECO:0000313" key="3">
    <source>
        <dbReference type="Proteomes" id="UP000058925"/>
    </source>
</evidence>
<feature type="compositionally biased region" description="Polar residues" evidence="1">
    <location>
        <begin position="38"/>
        <end position="51"/>
    </location>
</feature>
<accession>A0A654LY37</accession>
<dbReference type="RefSeq" id="WP_196818135.1">
    <property type="nucleotide sequence ID" value="NZ_CP012850.1"/>
</dbReference>
<dbReference type="AlphaFoldDB" id="A0A654LY37"/>
<protein>
    <submittedName>
        <fullName evidence="2">Uncharacterized protein</fullName>
    </submittedName>
</protein>
<sequence length="109" mass="10755">MNVKSFSMVKQLSITMIFVTSVLGLGAIGFDSFVVGQPNISSSQTPNQPNTFGAGGGGGGGGDGSCIITKNSSSQTPNQPNTFGPGGGGGGDGISVDSNNNCGTLIIIR</sequence>
<feature type="compositionally biased region" description="Polar residues" evidence="1">
    <location>
        <begin position="68"/>
        <end position="82"/>
    </location>
</feature>